<keyword evidence="4 7" id="KW-0812">Transmembrane</keyword>
<dbReference type="RefSeq" id="WP_079466575.1">
    <property type="nucleotide sequence ID" value="NZ_CP033934.1"/>
</dbReference>
<keyword evidence="5 7" id="KW-0472">Membrane</keyword>
<dbReference type="InterPro" id="IPR012910">
    <property type="entry name" value="Plug_dom"/>
</dbReference>
<evidence type="ECO:0000256" key="2">
    <source>
        <dbReference type="ARBA" id="ARBA00022448"/>
    </source>
</evidence>
<dbReference type="NCBIfam" id="TIGR04057">
    <property type="entry name" value="SusC_RagA_signa"/>
    <property type="match status" value="1"/>
</dbReference>
<comment type="subcellular location">
    <subcellularLocation>
        <location evidence="1 7">Cell outer membrane</location>
        <topology evidence="1 7">Multi-pass membrane protein</topology>
    </subcellularLocation>
</comment>
<dbReference type="FunFam" id="2.170.130.10:FF:000008">
    <property type="entry name" value="SusC/RagA family TonB-linked outer membrane protein"/>
    <property type="match status" value="1"/>
</dbReference>
<reference evidence="10 12" key="2">
    <citation type="submission" date="2018-06" db="EMBL/GenBank/DDBJ databases">
        <authorList>
            <consortium name="Pathogen Informatics"/>
            <person name="Doyle S."/>
        </authorList>
    </citation>
    <scope>NUCLEOTIDE SEQUENCE [LARGE SCALE GENOMIC DNA]</scope>
    <source>
        <strain evidence="10 12">NCTC11212</strain>
    </source>
</reference>
<keyword evidence="2 7" id="KW-0813">Transport</keyword>
<keyword evidence="6 7" id="KW-0998">Cell outer membrane</keyword>
<evidence type="ECO:0000256" key="7">
    <source>
        <dbReference type="PROSITE-ProRule" id="PRU01360"/>
    </source>
</evidence>
<evidence type="ECO:0000256" key="1">
    <source>
        <dbReference type="ARBA" id="ARBA00004571"/>
    </source>
</evidence>
<dbReference type="Gene3D" id="2.170.130.10">
    <property type="entry name" value="TonB-dependent receptor, plug domain"/>
    <property type="match status" value="1"/>
</dbReference>
<reference evidence="9 11" key="1">
    <citation type="submission" date="2017-02" db="EMBL/GenBank/DDBJ databases">
        <authorList>
            <person name="Varghese N."/>
            <person name="Submissions S."/>
        </authorList>
    </citation>
    <scope>NUCLEOTIDE SEQUENCE [LARGE SCALE GENOMIC DNA]</scope>
    <source>
        <strain evidence="9 11">DSM 16775</strain>
    </source>
</reference>
<comment type="similarity">
    <text evidence="7">Belongs to the TonB-dependent receptor family.</text>
</comment>
<evidence type="ECO:0000256" key="3">
    <source>
        <dbReference type="ARBA" id="ARBA00022452"/>
    </source>
</evidence>
<proteinExistence type="inferred from homology"/>
<dbReference type="InterPro" id="IPR023997">
    <property type="entry name" value="TonB-dep_OMP_SusC/RagA_CS"/>
</dbReference>
<dbReference type="EMBL" id="FUZE01000021">
    <property type="protein sequence ID" value="SKC02311.1"/>
    <property type="molecule type" value="Genomic_DNA"/>
</dbReference>
<keyword evidence="3 7" id="KW-1134">Transmembrane beta strand</keyword>
<dbReference type="InterPro" id="IPR039426">
    <property type="entry name" value="TonB-dep_rcpt-like"/>
</dbReference>
<keyword evidence="11" id="KW-1185">Reference proteome</keyword>
<dbReference type="InterPro" id="IPR036942">
    <property type="entry name" value="Beta-barrel_TonB_sf"/>
</dbReference>
<dbReference type="Gene3D" id="2.40.170.20">
    <property type="entry name" value="TonB-dependent receptor, beta-barrel domain"/>
    <property type="match status" value="1"/>
</dbReference>
<dbReference type="NCBIfam" id="TIGR04056">
    <property type="entry name" value="OMP_RagA_SusC"/>
    <property type="match status" value="1"/>
</dbReference>
<evidence type="ECO:0000256" key="5">
    <source>
        <dbReference type="ARBA" id="ARBA00023136"/>
    </source>
</evidence>
<organism evidence="10 12">
    <name type="scientific">Chryseobacterium balustinum</name>
    <dbReference type="NCBI Taxonomy" id="246"/>
    <lineage>
        <taxon>Bacteria</taxon>
        <taxon>Pseudomonadati</taxon>
        <taxon>Bacteroidota</taxon>
        <taxon>Flavobacteriia</taxon>
        <taxon>Flavobacteriales</taxon>
        <taxon>Weeksellaceae</taxon>
        <taxon>Chryseobacterium group</taxon>
        <taxon>Chryseobacterium</taxon>
    </lineage>
</organism>
<comment type="caution">
    <text evidence="10">The sequence shown here is derived from an EMBL/GenBank/DDBJ whole genome shotgun (WGS) entry which is preliminary data.</text>
</comment>
<dbReference type="GO" id="GO:0009279">
    <property type="term" value="C:cell outer membrane"/>
    <property type="evidence" value="ECO:0007669"/>
    <property type="project" value="UniProtKB-SubCell"/>
</dbReference>
<evidence type="ECO:0000313" key="10">
    <source>
        <dbReference type="EMBL" id="SQA90672.1"/>
    </source>
</evidence>
<sequence>MKRIYMMPTVLMSCVSLTFAQKKESDTLQDDNRLKDIEEVVMIGYGSQKKSDVTGAVGSVKSEDFNKGLVANVGQLLQGKVAGVNVSNVSGEPGANQNIIIRGVGSLRSGTTPLYVVDGFVIDNSNTGTANNPMNFINPQDIESLDILKDASAAAIYGARGANGVIVITTKKGKKGRTQMNLSSNLTISNLANKMNVFSADEFRRQVTAAGGKLDDMGGNTDWQDELTRTGISENVNFSASGATENSNYYAALGYEDQEGILYNSNLKRYSGRVNVSQKAFDGRVNIDFNLNGIRTENNRPNATSVVSEMLTWNPTFPAYTNGAPTTVFNNGAFNPLIRREIYKDFTTNNRILANVSPSVEIIKGLTYKLNLGVDYSTAERIIQNIPHAVPLENGSLNLSNYSNNNTLVENTLTYKFKINSHDFNVMAGHSYQKLLLTSRGSYYQNFPNNGIEPQYQIPALLPADLQKVTSTVVANKNELQSWFGRVNYGYQDKYLLTATLRADGSSKFGSNNRYGIFPSLAAGWNISKESFLENVTAISNLKLRASWGKTGNQEIPSKITKRSYQADSNGSAQATYPLNDSGNYPVGIYLVRANNPDLQWEVTTQTNIGLDFGILNNRLTGTIDFFNKVSDNILLEINPVDPIEPAPKVWKNIPNMKINNTGLELSLNYNSNPNKAFTYSIGGNTSFIKNKVKDSPYKVITTGEAQGPGTTNAVINGYVNGEPIGTFYVREFLGLSENGTNIFRDVNGDGIITDNDRVASGSALPDFTYNISLKAAYKNFDLGLNFNGVVGNMIYNNTASTLFSRGRLGISQNTTDAATQFPNESLNNTNVISTRYLEKGDFFRLNNATLGYSLDPKILGIGEHIRNIRFSVTAQNLFVITKYSGFDPEINTGLSQGGIQSFGIDYATYPKARSFVFGVNVAF</sequence>
<dbReference type="Pfam" id="PF07715">
    <property type="entry name" value="Plug"/>
    <property type="match status" value="1"/>
</dbReference>
<evidence type="ECO:0000313" key="11">
    <source>
        <dbReference type="Proteomes" id="UP000190669"/>
    </source>
</evidence>
<evidence type="ECO:0000256" key="6">
    <source>
        <dbReference type="ARBA" id="ARBA00023237"/>
    </source>
</evidence>
<evidence type="ECO:0000313" key="9">
    <source>
        <dbReference type="EMBL" id="SKC02311.1"/>
    </source>
</evidence>
<feature type="domain" description="TonB-dependent receptor plug" evidence="8">
    <location>
        <begin position="50"/>
        <end position="165"/>
    </location>
</feature>
<evidence type="ECO:0000259" key="8">
    <source>
        <dbReference type="Pfam" id="PF07715"/>
    </source>
</evidence>
<protein>
    <submittedName>
        <fullName evidence="9">Iron complex outermembrane recepter protein</fullName>
    </submittedName>
    <submittedName>
        <fullName evidence="10">Outer membrane cobalamin receptor protein</fullName>
    </submittedName>
</protein>
<gene>
    <name evidence="10" type="ORF">NCTC11212_02570</name>
    <name evidence="9" type="ORF">SAMN05421800_12138</name>
</gene>
<evidence type="ECO:0000313" key="12">
    <source>
        <dbReference type="Proteomes" id="UP000251937"/>
    </source>
</evidence>
<name>A0AAX2IM96_9FLAO</name>
<accession>A0AAX2IM96</accession>
<keyword evidence="10" id="KW-0675">Receptor</keyword>
<dbReference type="EMBL" id="UAVR01000012">
    <property type="protein sequence ID" value="SQA90672.1"/>
    <property type="molecule type" value="Genomic_DNA"/>
</dbReference>
<dbReference type="Proteomes" id="UP000190669">
    <property type="component" value="Unassembled WGS sequence"/>
</dbReference>
<dbReference type="AlphaFoldDB" id="A0AAX2IM96"/>
<dbReference type="PROSITE" id="PS52016">
    <property type="entry name" value="TONB_DEPENDENT_REC_3"/>
    <property type="match status" value="1"/>
</dbReference>
<dbReference type="Proteomes" id="UP000251937">
    <property type="component" value="Unassembled WGS sequence"/>
</dbReference>
<dbReference type="KEGG" id="cbp:EB354_09005"/>
<dbReference type="InterPro" id="IPR023996">
    <property type="entry name" value="TonB-dep_OMP_SusC/RagA"/>
</dbReference>
<dbReference type="SUPFAM" id="SSF56935">
    <property type="entry name" value="Porins"/>
    <property type="match status" value="1"/>
</dbReference>
<dbReference type="InterPro" id="IPR037066">
    <property type="entry name" value="Plug_dom_sf"/>
</dbReference>
<evidence type="ECO:0000256" key="4">
    <source>
        <dbReference type="ARBA" id="ARBA00022692"/>
    </source>
</evidence>